<evidence type="ECO:0000313" key="3">
    <source>
        <dbReference type="Proteomes" id="UP000193642"/>
    </source>
</evidence>
<name>A0A1Y2CMF3_9FUNG</name>
<keyword evidence="3" id="KW-1185">Reference proteome</keyword>
<proteinExistence type="predicted"/>
<dbReference type="Proteomes" id="UP000193642">
    <property type="component" value="Unassembled WGS sequence"/>
</dbReference>
<gene>
    <name evidence="2" type="ORF">BCR33DRAFT_848247</name>
</gene>
<organism evidence="2 3">
    <name type="scientific">Rhizoclosmatium globosum</name>
    <dbReference type="NCBI Taxonomy" id="329046"/>
    <lineage>
        <taxon>Eukaryota</taxon>
        <taxon>Fungi</taxon>
        <taxon>Fungi incertae sedis</taxon>
        <taxon>Chytridiomycota</taxon>
        <taxon>Chytridiomycota incertae sedis</taxon>
        <taxon>Chytridiomycetes</taxon>
        <taxon>Chytridiales</taxon>
        <taxon>Chytriomycetaceae</taxon>
        <taxon>Rhizoclosmatium</taxon>
    </lineage>
</organism>
<accession>A0A1Y2CMF3</accession>
<dbReference type="AlphaFoldDB" id="A0A1Y2CMF3"/>
<reference evidence="2 3" key="1">
    <citation type="submission" date="2016-07" db="EMBL/GenBank/DDBJ databases">
        <title>Pervasive Adenine N6-methylation of Active Genes in Fungi.</title>
        <authorList>
            <consortium name="DOE Joint Genome Institute"/>
            <person name="Mondo S.J."/>
            <person name="Dannebaum R.O."/>
            <person name="Kuo R.C."/>
            <person name="Labutti K."/>
            <person name="Haridas S."/>
            <person name="Kuo A."/>
            <person name="Salamov A."/>
            <person name="Ahrendt S.R."/>
            <person name="Lipzen A."/>
            <person name="Sullivan W."/>
            <person name="Andreopoulos W.B."/>
            <person name="Clum A."/>
            <person name="Lindquist E."/>
            <person name="Daum C."/>
            <person name="Ramamoorthy G.K."/>
            <person name="Gryganskyi A."/>
            <person name="Culley D."/>
            <person name="Magnuson J.K."/>
            <person name="James T.Y."/>
            <person name="O'Malley M.A."/>
            <person name="Stajich J.E."/>
            <person name="Spatafora J.W."/>
            <person name="Visel A."/>
            <person name="Grigoriev I.V."/>
        </authorList>
    </citation>
    <scope>NUCLEOTIDE SEQUENCE [LARGE SCALE GENOMIC DNA]</scope>
    <source>
        <strain evidence="2 3">JEL800</strain>
    </source>
</reference>
<dbReference type="EMBL" id="MCGO01000012">
    <property type="protein sequence ID" value="ORY48218.1"/>
    <property type="molecule type" value="Genomic_DNA"/>
</dbReference>
<sequence>MNHVRRTASTAAIFAAQTSFAGVGVNCSGKAALMNAFASRTAQTVKPQSARTAASVSAFAFAFAASSTSNTSNSSAFEGSAPFSSASNPKTGTAGSSSNTNTMQSNGLNTGSLQGSVAMPEALSNAIRSNAVLNTNGGFFLNLVDDN</sequence>
<evidence type="ECO:0000313" key="2">
    <source>
        <dbReference type="EMBL" id="ORY48218.1"/>
    </source>
</evidence>
<evidence type="ECO:0000256" key="1">
    <source>
        <dbReference type="SAM" id="MobiDB-lite"/>
    </source>
</evidence>
<feature type="compositionally biased region" description="Low complexity" evidence="1">
    <location>
        <begin position="91"/>
        <end position="102"/>
    </location>
</feature>
<protein>
    <submittedName>
        <fullName evidence="2">Uncharacterized protein</fullName>
    </submittedName>
</protein>
<feature type="compositionally biased region" description="Polar residues" evidence="1">
    <location>
        <begin position="103"/>
        <end position="113"/>
    </location>
</feature>
<feature type="region of interest" description="Disordered" evidence="1">
    <location>
        <begin position="69"/>
        <end position="113"/>
    </location>
</feature>
<comment type="caution">
    <text evidence="2">The sequence shown here is derived from an EMBL/GenBank/DDBJ whole genome shotgun (WGS) entry which is preliminary data.</text>
</comment>